<dbReference type="InterPro" id="IPR011100">
    <property type="entry name" value="Glyco_hydro_67_cat"/>
</dbReference>
<evidence type="ECO:0000256" key="3">
    <source>
        <dbReference type="ARBA" id="ARBA00022801"/>
    </source>
</evidence>
<evidence type="ECO:0000256" key="5">
    <source>
        <dbReference type="ARBA" id="ARBA00023295"/>
    </source>
</evidence>
<dbReference type="Gene3D" id="3.20.20.80">
    <property type="entry name" value="Glycosidases"/>
    <property type="match status" value="1"/>
</dbReference>
<dbReference type="PANTHER" id="PTHR39207">
    <property type="entry name" value="ALPHA-GLUCURONIDASE A"/>
    <property type="match status" value="1"/>
</dbReference>
<keyword evidence="3 7" id="KW-0378">Hydrolase</keyword>
<dbReference type="InterPro" id="IPR037054">
    <property type="entry name" value="A-glucoronidase_C_sf"/>
</dbReference>
<proteinExistence type="inferred from homology"/>
<dbReference type="RefSeq" id="WP_302724220.1">
    <property type="nucleotide sequence ID" value="NZ_JAULRU010000783.1"/>
</dbReference>
<dbReference type="InterPro" id="IPR029018">
    <property type="entry name" value="Hex-like_dom2"/>
</dbReference>
<dbReference type="PANTHER" id="PTHR39207:SF1">
    <property type="entry name" value="ALPHA-GLUCURONIDASE A"/>
    <property type="match status" value="1"/>
</dbReference>
<name>A0ABU4S4Y9_9GAMM</name>
<dbReference type="SUPFAM" id="SSF51445">
    <property type="entry name" value="(Trans)glycosidases"/>
    <property type="match status" value="1"/>
</dbReference>
<dbReference type="InterPro" id="IPR017853">
    <property type="entry name" value="GH"/>
</dbReference>
<keyword evidence="13" id="KW-1185">Reference proteome</keyword>
<comment type="similarity">
    <text evidence="1 7 8">Belongs to the glycosyl hydrolase 67 family.</text>
</comment>
<evidence type="ECO:0000259" key="10">
    <source>
        <dbReference type="Pfam" id="PF07477"/>
    </source>
</evidence>
<dbReference type="EMBL" id="JAXAFO010000036">
    <property type="protein sequence ID" value="MDX6850968.1"/>
    <property type="molecule type" value="Genomic_DNA"/>
</dbReference>
<accession>A0ABU4S4Y9</accession>
<dbReference type="EC" id="3.2.1.131" evidence="8"/>
<dbReference type="SUPFAM" id="SSF55545">
    <property type="entry name" value="beta-N-acetylhexosaminidase-like domain"/>
    <property type="match status" value="1"/>
</dbReference>
<evidence type="ECO:0000256" key="2">
    <source>
        <dbReference type="ARBA" id="ARBA00022651"/>
    </source>
</evidence>
<dbReference type="Pfam" id="PF03648">
    <property type="entry name" value="Glyco_hydro_67N"/>
    <property type="match status" value="1"/>
</dbReference>
<evidence type="ECO:0000313" key="13">
    <source>
        <dbReference type="Proteomes" id="UP001273505"/>
    </source>
</evidence>
<comment type="subunit">
    <text evidence="8">Homodimer.</text>
</comment>
<keyword evidence="5 7" id="KW-0326">Glycosidase</keyword>
<keyword evidence="4 8" id="KW-0119">Carbohydrate metabolism</keyword>
<dbReference type="Pfam" id="PF07488">
    <property type="entry name" value="Glyco_hydro_67M"/>
    <property type="match status" value="1"/>
</dbReference>
<dbReference type="Pfam" id="PF07477">
    <property type="entry name" value="Glyco_hydro_67C"/>
    <property type="match status" value="1"/>
</dbReference>
<evidence type="ECO:0000256" key="4">
    <source>
        <dbReference type="ARBA" id="ARBA00023277"/>
    </source>
</evidence>
<sequence length="726" mass="81766">MLRLLTLLGLMASLLIPGVSFAEDGYRMWLRYEPVADQSLQQQYRKSLQQLVINTDDATLAIAKQELQAGISGLTGQAIPHSRQVSEHGALLVGTPQSSQDIANLKLDLSALGPEGFRIVSADIAGKRATIVAANSNKGALYGSFHFLRLLQTEQSINSLEISSAPSVQHRVVNHWDNLNRLVERGYAGLSLWDWGTLPAYKDNPRYRDYARINASLGINGTVINNVNADARILTDQFLEKAAALADVFRPYGIKLYLSVKFNSPMLLDGFETADPLDADVQKWWQARVKKVYEYIPDFGGFLVKANSEGQPGPQDFNRNHADGANMLAEALEPFGGIVFWRAFVYAPEQGDRFREAYDEFMPLDGTFKDNVIVQIKNGPIDFQPREPFSPLFGSLEKTNIALELQVTQEYFGFSYHLAYQGPLFTEALNADTYAKGEGSTVGKILAGEVFDYKQTGMAAVINPGNSRNWTSHPFVQSSWYAFGRLAWDVNLTSAAIGEEWLRQTFNNDTGFIESMQEIMAISREAGVNYRMPLGLTHLYAQGHHYGPAPWHDKSGRADWTAYYYHQATKDGVGFDRTASGSNAIEQYHSPLDQMYAKPESTPEDILLWFHHLGWDYKMGSGRTLWHELVYKYDTGVAQVEKMQATWESVKDFVDTERYQRVKALLKVQLRDAKHWRDACISYFQSVNGLPLPKGSPKPAHELDYYKRMEKSLYLPDPWYPVPSGH</sequence>
<evidence type="ECO:0000313" key="12">
    <source>
        <dbReference type="EMBL" id="MDX6850968.1"/>
    </source>
</evidence>
<keyword evidence="6 8" id="KW-0624">Polysaccharide degradation</keyword>
<gene>
    <name evidence="12" type="ORF">SCD92_16450</name>
</gene>
<comment type="catalytic activity">
    <reaction evidence="8">
        <text>Hydrolysis of (1-&gt;2)-alpha-D-(4-O-methyl)glucuronosyl links in the main chain of hardwood xylans.</text>
        <dbReference type="EC" id="3.2.1.131"/>
    </reaction>
</comment>
<comment type="caution">
    <text evidence="12">The sequence shown here is derived from an EMBL/GenBank/DDBJ whole genome shotgun (WGS) entry which is preliminary data.</text>
</comment>
<reference evidence="12 13" key="1">
    <citation type="submission" date="2023-11" db="EMBL/GenBank/DDBJ databases">
        <title>Gilvimarinus fulvus sp. nov., isolated from the surface of Kelp.</title>
        <authorList>
            <person name="Sun Y.Y."/>
            <person name="Gong Y."/>
            <person name="Du Z.J."/>
        </authorList>
    </citation>
    <scope>NUCLEOTIDE SEQUENCE [LARGE SCALE GENOMIC DNA]</scope>
    <source>
        <strain evidence="12 13">SDUM040013</strain>
    </source>
</reference>
<protein>
    <recommendedName>
        <fullName evidence="8">Xylan alpha-1,2-glucuronidase</fullName>
        <ecNumber evidence="8">3.2.1.131</ecNumber>
    </recommendedName>
</protein>
<feature type="domain" description="Glycosyl hydrolase family 67 C-terminal" evidence="10">
    <location>
        <begin position="471"/>
        <end position="695"/>
    </location>
</feature>
<evidence type="ECO:0000259" key="11">
    <source>
        <dbReference type="Pfam" id="PF07488"/>
    </source>
</evidence>
<feature type="domain" description="Glycosyl hydrolase family 67 catalytic" evidence="11">
    <location>
        <begin position="151"/>
        <end position="470"/>
    </location>
</feature>
<keyword evidence="2 7" id="KW-0858">Xylan degradation</keyword>
<dbReference type="InterPro" id="IPR011099">
    <property type="entry name" value="Glyco_hydro_67_C"/>
</dbReference>
<dbReference type="Gene3D" id="3.90.1330.10">
    <property type="entry name" value="Alpha-glucuronidase, C-terminal domain"/>
    <property type="match status" value="1"/>
</dbReference>
<dbReference type="PIRSF" id="PIRSF029900">
    <property type="entry name" value="Alpha-glucuronds"/>
    <property type="match status" value="1"/>
</dbReference>
<evidence type="ECO:0000256" key="8">
    <source>
        <dbReference type="RuleBase" id="RU361198"/>
    </source>
</evidence>
<dbReference type="Gene3D" id="3.30.379.10">
    <property type="entry name" value="Chitobiase/beta-hexosaminidase domain 2-like"/>
    <property type="match status" value="1"/>
</dbReference>
<dbReference type="GO" id="GO:0016787">
    <property type="term" value="F:hydrolase activity"/>
    <property type="evidence" value="ECO:0007669"/>
    <property type="project" value="UniProtKB-KW"/>
</dbReference>
<organism evidence="12 13">
    <name type="scientific">Gilvimarinus gilvus</name>
    <dbReference type="NCBI Taxonomy" id="3058038"/>
    <lineage>
        <taxon>Bacteria</taxon>
        <taxon>Pseudomonadati</taxon>
        <taxon>Pseudomonadota</taxon>
        <taxon>Gammaproteobacteria</taxon>
        <taxon>Cellvibrionales</taxon>
        <taxon>Cellvibrionaceae</taxon>
        <taxon>Gilvimarinus</taxon>
    </lineage>
</organism>
<evidence type="ECO:0000256" key="7">
    <source>
        <dbReference type="PIRNR" id="PIRNR029900"/>
    </source>
</evidence>
<evidence type="ECO:0000256" key="6">
    <source>
        <dbReference type="ARBA" id="ARBA00023326"/>
    </source>
</evidence>
<dbReference type="Proteomes" id="UP001273505">
    <property type="component" value="Unassembled WGS sequence"/>
</dbReference>
<dbReference type="InterPro" id="IPR011395">
    <property type="entry name" value="Glyco_hydro_67_aGlcAse"/>
</dbReference>
<evidence type="ECO:0000256" key="1">
    <source>
        <dbReference type="ARBA" id="ARBA00008833"/>
    </source>
</evidence>
<evidence type="ECO:0000259" key="9">
    <source>
        <dbReference type="Pfam" id="PF03648"/>
    </source>
</evidence>
<feature type="domain" description="Alpha glucuronidase N-terminal" evidence="9">
    <location>
        <begin position="28"/>
        <end position="147"/>
    </location>
</feature>
<dbReference type="InterPro" id="IPR005154">
    <property type="entry name" value="Glyco_hydro_67_aGlcAse_N"/>
</dbReference>